<feature type="transmembrane region" description="Helical" evidence="1">
    <location>
        <begin position="41"/>
        <end position="59"/>
    </location>
</feature>
<evidence type="ECO:0000313" key="2">
    <source>
        <dbReference type="EMBL" id="CAL0306320.1"/>
    </source>
</evidence>
<gene>
    <name evidence="2" type="ORF">LLUT_LOCUS7380</name>
</gene>
<sequence length="61" mass="6251">MEMKKVACAVLFAAASVSAVVAHEGHHDKQSPAPAPASDASALGSFIGASLLSLVAYYMQF</sequence>
<keyword evidence="1" id="KW-0472">Membrane</keyword>
<name>A0AAV1WAL9_LUPLU</name>
<dbReference type="PANTHER" id="PTHR34672">
    <property type="entry name" value="POLLEN-SPECIFIC ARABINOGALACTA PROTEIN BAN102"/>
    <property type="match status" value="1"/>
</dbReference>
<accession>A0AAV1WAL9</accession>
<organism evidence="2 3">
    <name type="scientific">Lupinus luteus</name>
    <name type="common">European yellow lupine</name>
    <dbReference type="NCBI Taxonomy" id="3873"/>
    <lineage>
        <taxon>Eukaryota</taxon>
        <taxon>Viridiplantae</taxon>
        <taxon>Streptophyta</taxon>
        <taxon>Embryophyta</taxon>
        <taxon>Tracheophyta</taxon>
        <taxon>Spermatophyta</taxon>
        <taxon>Magnoliopsida</taxon>
        <taxon>eudicotyledons</taxon>
        <taxon>Gunneridae</taxon>
        <taxon>Pentapetalae</taxon>
        <taxon>rosids</taxon>
        <taxon>fabids</taxon>
        <taxon>Fabales</taxon>
        <taxon>Fabaceae</taxon>
        <taxon>Papilionoideae</taxon>
        <taxon>50 kb inversion clade</taxon>
        <taxon>genistoids sensu lato</taxon>
        <taxon>core genistoids</taxon>
        <taxon>Genisteae</taxon>
        <taxon>Lupinus</taxon>
    </lineage>
</organism>
<dbReference type="AlphaFoldDB" id="A0AAV1WAL9"/>
<evidence type="ECO:0000313" key="3">
    <source>
        <dbReference type="Proteomes" id="UP001497480"/>
    </source>
</evidence>
<dbReference type="Proteomes" id="UP001497480">
    <property type="component" value="Unassembled WGS sequence"/>
</dbReference>
<evidence type="ECO:0000256" key="1">
    <source>
        <dbReference type="SAM" id="Phobius"/>
    </source>
</evidence>
<protein>
    <submittedName>
        <fullName evidence="2">Uncharacterized protein</fullName>
    </submittedName>
</protein>
<keyword evidence="1" id="KW-0812">Transmembrane</keyword>
<dbReference type="PANTHER" id="PTHR34672:SF14">
    <property type="entry name" value="ARABINOGALACTAN PROTEIN 40"/>
    <property type="match status" value="1"/>
</dbReference>
<comment type="caution">
    <text evidence="2">The sequence shown here is derived from an EMBL/GenBank/DDBJ whole genome shotgun (WGS) entry which is preliminary data.</text>
</comment>
<keyword evidence="1" id="KW-1133">Transmembrane helix</keyword>
<dbReference type="InterPro" id="IPR044702">
    <property type="entry name" value="AGP23/40"/>
</dbReference>
<keyword evidence="3" id="KW-1185">Reference proteome</keyword>
<reference evidence="2 3" key="1">
    <citation type="submission" date="2024-03" db="EMBL/GenBank/DDBJ databases">
        <authorList>
            <person name="Martinez-Hernandez J."/>
        </authorList>
    </citation>
    <scope>NUCLEOTIDE SEQUENCE [LARGE SCALE GENOMIC DNA]</scope>
</reference>
<dbReference type="EMBL" id="CAXHTB010000005">
    <property type="protein sequence ID" value="CAL0306320.1"/>
    <property type="molecule type" value="Genomic_DNA"/>
</dbReference>
<proteinExistence type="predicted"/>